<proteinExistence type="predicted"/>
<evidence type="ECO:0000313" key="3">
    <source>
        <dbReference type="Proteomes" id="UP000195880"/>
    </source>
</evidence>
<dbReference type="Proteomes" id="UP000195880">
    <property type="component" value="Chromosome"/>
</dbReference>
<organism evidence="2 3">
    <name type="scientific">Streptomyces alboflavus</name>
    <dbReference type="NCBI Taxonomy" id="67267"/>
    <lineage>
        <taxon>Bacteria</taxon>
        <taxon>Bacillati</taxon>
        <taxon>Actinomycetota</taxon>
        <taxon>Actinomycetes</taxon>
        <taxon>Kitasatosporales</taxon>
        <taxon>Streptomycetaceae</taxon>
        <taxon>Streptomyces</taxon>
    </lineage>
</organism>
<sequence length="101" mass="11008">MSTADDILDQIDTALHDTTVSPDAMRSRPRSATPRPPVLALTYESREAARQALEQAGRAFSELHRAFETAAPRLEQAAADAADLFRAMREGNACPAESREP</sequence>
<dbReference type="EMBL" id="CP021748">
    <property type="protein sequence ID" value="ARX81565.1"/>
    <property type="molecule type" value="Genomic_DNA"/>
</dbReference>
<evidence type="ECO:0000313" key="2">
    <source>
        <dbReference type="EMBL" id="ARX81565.1"/>
    </source>
</evidence>
<protein>
    <submittedName>
        <fullName evidence="2">Uncharacterized protein</fullName>
    </submittedName>
</protein>
<accession>A0A1Z1W564</accession>
<dbReference type="KEGG" id="salf:SMD44_00963"/>
<keyword evidence="3" id="KW-1185">Reference proteome</keyword>
<gene>
    <name evidence="2" type="ORF">SMD44_00963</name>
</gene>
<dbReference type="AlphaFoldDB" id="A0A1Z1W564"/>
<reference evidence="2 3" key="1">
    <citation type="submission" date="2017-05" db="EMBL/GenBank/DDBJ databases">
        <title>Streptomyces alboflavus Genome sequencing and assembly.</title>
        <authorList>
            <person name="Wang Y."/>
            <person name="Du B."/>
            <person name="Ding Y."/>
            <person name="Liu H."/>
            <person name="Hou Q."/>
            <person name="Liu K."/>
            <person name="Wang C."/>
            <person name="Yao L."/>
        </authorList>
    </citation>
    <scope>NUCLEOTIDE SEQUENCE [LARGE SCALE GENOMIC DNA]</scope>
    <source>
        <strain evidence="2 3">MDJK44</strain>
    </source>
</reference>
<dbReference type="RefSeq" id="WP_087882961.1">
    <property type="nucleotide sequence ID" value="NZ_CP021748.1"/>
</dbReference>
<feature type="region of interest" description="Disordered" evidence="1">
    <location>
        <begin position="1"/>
        <end position="37"/>
    </location>
</feature>
<name>A0A1Z1W564_9ACTN</name>
<evidence type="ECO:0000256" key="1">
    <source>
        <dbReference type="SAM" id="MobiDB-lite"/>
    </source>
</evidence>